<gene>
    <name evidence="2" type="ORF">IFM89_006301</name>
</gene>
<organism evidence="2 3">
    <name type="scientific">Coptis chinensis</name>
    <dbReference type="NCBI Taxonomy" id="261450"/>
    <lineage>
        <taxon>Eukaryota</taxon>
        <taxon>Viridiplantae</taxon>
        <taxon>Streptophyta</taxon>
        <taxon>Embryophyta</taxon>
        <taxon>Tracheophyta</taxon>
        <taxon>Spermatophyta</taxon>
        <taxon>Magnoliopsida</taxon>
        <taxon>Ranunculales</taxon>
        <taxon>Ranunculaceae</taxon>
        <taxon>Coptidoideae</taxon>
        <taxon>Coptis</taxon>
    </lineage>
</organism>
<dbReference type="OrthoDB" id="1735820at2759"/>
<dbReference type="AlphaFoldDB" id="A0A835GW89"/>
<name>A0A835GW89_9MAGN</name>
<comment type="similarity">
    <text evidence="1">Belongs to the MYG1 family.</text>
</comment>
<protein>
    <submittedName>
        <fullName evidence="2">Uncharacterized protein</fullName>
    </submittedName>
</protein>
<sequence length="127" mass="13790">MHATAETKNFCNIIGIEMEFRIRIDRLCSWIPPIAGSFKLNADGAMNGAGNAMVKRGNIIDSEGDVAQLVLERSKSLPAKWRGLRDGELSKESSIPGCIFVNMNRFIGGNATYDDGALAMARASLKN</sequence>
<reference evidence="2 3" key="1">
    <citation type="submission" date="2020-10" db="EMBL/GenBank/DDBJ databases">
        <title>The Coptis chinensis genome and diversification of protoberbering-type alkaloids.</title>
        <authorList>
            <person name="Wang B."/>
            <person name="Shu S."/>
            <person name="Song C."/>
            <person name="Liu Y."/>
        </authorList>
    </citation>
    <scope>NUCLEOTIDE SEQUENCE [LARGE SCALE GENOMIC DNA]</scope>
    <source>
        <strain evidence="2">HL-2020</strain>
        <tissue evidence="2">Leaf</tissue>
    </source>
</reference>
<evidence type="ECO:0000256" key="1">
    <source>
        <dbReference type="ARBA" id="ARBA00010105"/>
    </source>
</evidence>
<dbReference type="EMBL" id="JADFTS010000009">
    <property type="protein sequence ID" value="KAF9587976.1"/>
    <property type="molecule type" value="Genomic_DNA"/>
</dbReference>
<evidence type="ECO:0000313" key="3">
    <source>
        <dbReference type="Proteomes" id="UP000631114"/>
    </source>
</evidence>
<dbReference type="Pfam" id="PF03690">
    <property type="entry name" value="MYG1_exonuc"/>
    <property type="match status" value="1"/>
</dbReference>
<proteinExistence type="inferred from homology"/>
<dbReference type="PANTHER" id="PTHR11215:SF1">
    <property type="entry name" value="MYG1 EXONUCLEASE"/>
    <property type="match status" value="1"/>
</dbReference>
<accession>A0A835GW89</accession>
<dbReference type="Proteomes" id="UP000631114">
    <property type="component" value="Unassembled WGS sequence"/>
</dbReference>
<dbReference type="PANTHER" id="PTHR11215">
    <property type="entry name" value="METAL DEPENDENT HYDROLASE - RELATED"/>
    <property type="match status" value="1"/>
</dbReference>
<evidence type="ECO:0000313" key="2">
    <source>
        <dbReference type="EMBL" id="KAF9587976.1"/>
    </source>
</evidence>
<dbReference type="InterPro" id="IPR003226">
    <property type="entry name" value="MYG1_exonuclease"/>
</dbReference>
<comment type="caution">
    <text evidence="2">The sequence shown here is derived from an EMBL/GenBank/DDBJ whole genome shotgun (WGS) entry which is preliminary data.</text>
</comment>
<keyword evidence="3" id="KW-1185">Reference proteome</keyword>
<dbReference type="GO" id="GO:0005737">
    <property type="term" value="C:cytoplasm"/>
    <property type="evidence" value="ECO:0007669"/>
    <property type="project" value="TreeGrafter"/>
</dbReference>
<dbReference type="GO" id="GO:0005634">
    <property type="term" value="C:nucleus"/>
    <property type="evidence" value="ECO:0007669"/>
    <property type="project" value="TreeGrafter"/>
</dbReference>